<sequence>MSEQSEAPRDRPHNSYPYDTGLVRELLKRKRKVRGIKSCFPCRHRKVKCDGESPCESCVRRGHEELCRFPGEGGDLPVEIESAPAKRIAKGHTSNEDLINRLTAIESQISSLKADLLKSTVSSPSAQAATEPEETSRTRRSGSHYVEDATGATIYLGSHSDSPLVLGCRRQASLPLSSASPDMMLHNVMMDQVVPRAYPFTSLWGPDVDIAEVCKTLPGDEDVIRYWQIYQSTTHPFYPALVTIDQFNMSLFDFLDRRAEGQNDAHPSWLALLFAVLACGVQFSDDAVQERDLRSKVFVCSSFQCLRMSNFFNQADLDEVQTMALIGNYSRNNLDTNSSWILMGTTMRLAQSIGLHEAEDPVQKQLWWTLIWQDTSLSFSYDRPTNSTPKVTIPCIASNNEGCSFAESVFTICQIILDRRDNPNTTTTQVYKEKMESVLINASPFLQDKKYCTSLQNHLERLALGINLGYAICKIGLPSEMSETVDESIIQHAKNALQCFIDLHRYSARVCRSWAFVHNTVSCAIALMNLNISTATDLVNRLIGVLEKEQKESEWCDGDMNKRHFGPYSRALNALRCVHDRNQ</sequence>
<dbReference type="InterPro" id="IPR001138">
    <property type="entry name" value="Zn2Cys6_DnaBD"/>
</dbReference>
<evidence type="ECO:0000259" key="7">
    <source>
        <dbReference type="PROSITE" id="PS50048"/>
    </source>
</evidence>
<dbReference type="Proteomes" id="UP000184383">
    <property type="component" value="Unassembled WGS sequence"/>
</dbReference>
<dbReference type="GO" id="GO:0008270">
    <property type="term" value="F:zinc ion binding"/>
    <property type="evidence" value="ECO:0007669"/>
    <property type="project" value="InterPro"/>
</dbReference>
<dbReference type="PANTHER" id="PTHR43374">
    <property type="entry name" value="FLAVIN PRENYLTRANSFERASE"/>
    <property type="match status" value="1"/>
</dbReference>
<name>A0A1L9RN02_ASPWE</name>
<dbReference type="GO" id="GO:0003677">
    <property type="term" value="F:DNA binding"/>
    <property type="evidence" value="ECO:0007669"/>
    <property type="project" value="UniProtKB-KW"/>
</dbReference>
<dbReference type="GO" id="GO:0006351">
    <property type="term" value="P:DNA-templated transcription"/>
    <property type="evidence" value="ECO:0007669"/>
    <property type="project" value="InterPro"/>
</dbReference>
<evidence type="ECO:0000256" key="5">
    <source>
        <dbReference type="ARBA" id="ARBA00023242"/>
    </source>
</evidence>
<dbReference type="InterPro" id="IPR036864">
    <property type="entry name" value="Zn2-C6_fun-type_DNA-bd_sf"/>
</dbReference>
<proteinExistence type="predicted"/>
<dbReference type="CDD" id="cd12148">
    <property type="entry name" value="fungal_TF_MHR"/>
    <property type="match status" value="1"/>
</dbReference>
<protein>
    <recommendedName>
        <fullName evidence="7">Zn(2)-C6 fungal-type domain-containing protein</fullName>
    </recommendedName>
</protein>
<dbReference type="VEuPathDB" id="FungiDB:ASPWEDRAFT_37859"/>
<keyword evidence="5" id="KW-0539">Nucleus</keyword>
<dbReference type="EMBL" id="KV878211">
    <property type="protein sequence ID" value="OJJ36282.1"/>
    <property type="molecule type" value="Genomic_DNA"/>
</dbReference>
<evidence type="ECO:0000256" key="2">
    <source>
        <dbReference type="ARBA" id="ARBA00023015"/>
    </source>
</evidence>
<dbReference type="OrthoDB" id="1747771at2759"/>
<dbReference type="SMART" id="SM00906">
    <property type="entry name" value="Fungal_trans"/>
    <property type="match status" value="1"/>
</dbReference>
<dbReference type="GO" id="GO:0000981">
    <property type="term" value="F:DNA-binding transcription factor activity, RNA polymerase II-specific"/>
    <property type="evidence" value="ECO:0007669"/>
    <property type="project" value="InterPro"/>
</dbReference>
<evidence type="ECO:0000256" key="6">
    <source>
        <dbReference type="SAM" id="MobiDB-lite"/>
    </source>
</evidence>
<dbReference type="Pfam" id="PF00172">
    <property type="entry name" value="Zn_clus"/>
    <property type="match status" value="1"/>
</dbReference>
<dbReference type="AlphaFoldDB" id="A0A1L9RN02"/>
<keyword evidence="3" id="KW-0238">DNA-binding</keyword>
<keyword evidence="2" id="KW-0805">Transcription regulation</keyword>
<evidence type="ECO:0000256" key="4">
    <source>
        <dbReference type="ARBA" id="ARBA00023163"/>
    </source>
</evidence>
<evidence type="ECO:0000313" key="9">
    <source>
        <dbReference type="Proteomes" id="UP000184383"/>
    </source>
</evidence>
<reference evidence="9" key="1">
    <citation type="journal article" date="2017" name="Genome Biol.">
        <title>Comparative genomics reveals high biological diversity and specific adaptations in the industrially and medically important fungal genus Aspergillus.</title>
        <authorList>
            <person name="de Vries R.P."/>
            <person name="Riley R."/>
            <person name="Wiebenga A."/>
            <person name="Aguilar-Osorio G."/>
            <person name="Amillis S."/>
            <person name="Uchima C.A."/>
            <person name="Anderluh G."/>
            <person name="Asadollahi M."/>
            <person name="Askin M."/>
            <person name="Barry K."/>
            <person name="Battaglia E."/>
            <person name="Bayram O."/>
            <person name="Benocci T."/>
            <person name="Braus-Stromeyer S.A."/>
            <person name="Caldana C."/>
            <person name="Canovas D."/>
            <person name="Cerqueira G.C."/>
            <person name="Chen F."/>
            <person name="Chen W."/>
            <person name="Choi C."/>
            <person name="Clum A."/>
            <person name="Dos Santos R.A."/>
            <person name="Damasio A.R."/>
            <person name="Diallinas G."/>
            <person name="Emri T."/>
            <person name="Fekete E."/>
            <person name="Flipphi M."/>
            <person name="Freyberg S."/>
            <person name="Gallo A."/>
            <person name="Gournas C."/>
            <person name="Habgood R."/>
            <person name="Hainaut M."/>
            <person name="Harispe M.L."/>
            <person name="Henrissat B."/>
            <person name="Hilden K.S."/>
            <person name="Hope R."/>
            <person name="Hossain A."/>
            <person name="Karabika E."/>
            <person name="Karaffa L."/>
            <person name="Karanyi Z."/>
            <person name="Krasevec N."/>
            <person name="Kuo A."/>
            <person name="Kusch H."/>
            <person name="LaButti K."/>
            <person name="Lagendijk E.L."/>
            <person name="Lapidus A."/>
            <person name="Levasseur A."/>
            <person name="Lindquist E."/>
            <person name="Lipzen A."/>
            <person name="Logrieco A.F."/>
            <person name="MacCabe A."/>
            <person name="Maekelae M.R."/>
            <person name="Malavazi I."/>
            <person name="Melin P."/>
            <person name="Meyer V."/>
            <person name="Mielnichuk N."/>
            <person name="Miskei M."/>
            <person name="Molnar A.P."/>
            <person name="Mule G."/>
            <person name="Ngan C.Y."/>
            <person name="Orejas M."/>
            <person name="Orosz E."/>
            <person name="Ouedraogo J.P."/>
            <person name="Overkamp K.M."/>
            <person name="Park H.-S."/>
            <person name="Perrone G."/>
            <person name="Piumi F."/>
            <person name="Punt P.J."/>
            <person name="Ram A.F."/>
            <person name="Ramon A."/>
            <person name="Rauscher S."/>
            <person name="Record E."/>
            <person name="Riano-Pachon D.M."/>
            <person name="Robert V."/>
            <person name="Roehrig J."/>
            <person name="Ruller R."/>
            <person name="Salamov A."/>
            <person name="Salih N.S."/>
            <person name="Samson R.A."/>
            <person name="Sandor E."/>
            <person name="Sanguinetti M."/>
            <person name="Schuetze T."/>
            <person name="Sepcic K."/>
            <person name="Shelest E."/>
            <person name="Sherlock G."/>
            <person name="Sophianopoulou V."/>
            <person name="Squina F.M."/>
            <person name="Sun H."/>
            <person name="Susca A."/>
            <person name="Todd R.B."/>
            <person name="Tsang A."/>
            <person name="Unkles S.E."/>
            <person name="van de Wiele N."/>
            <person name="van Rossen-Uffink D."/>
            <person name="Oliveira J.V."/>
            <person name="Vesth T.C."/>
            <person name="Visser J."/>
            <person name="Yu J.-H."/>
            <person name="Zhou M."/>
            <person name="Andersen M.R."/>
            <person name="Archer D.B."/>
            <person name="Baker S.E."/>
            <person name="Benoit I."/>
            <person name="Brakhage A.A."/>
            <person name="Braus G.H."/>
            <person name="Fischer R."/>
            <person name="Frisvad J.C."/>
            <person name="Goldman G.H."/>
            <person name="Houbraken J."/>
            <person name="Oakley B."/>
            <person name="Pocsi I."/>
            <person name="Scazzocchio C."/>
            <person name="Seiboth B."/>
            <person name="vanKuyk P.A."/>
            <person name="Wortman J."/>
            <person name="Dyer P.S."/>
            <person name="Grigoriev I.V."/>
        </authorList>
    </citation>
    <scope>NUCLEOTIDE SEQUENCE [LARGE SCALE GENOMIC DNA]</scope>
    <source>
        <strain evidence="9">DTO 134E9</strain>
    </source>
</reference>
<dbReference type="Pfam" id="PF04082">
    <property type="entry name" value="Fungal_trans"/>
    <property type="match status" value="1"/>
</dbReference>
<dbReference type="Gene3D" id="4.10.240.10">
    <property type="entry name" value="Zn(2)-C6 fungal-type DNA-binding domain"/>
    <property type="match status" value="1"/>
</dbReference>
<dbReference type="RefSeq" id="XP_040689958.1">
    <property type="nucleotide sequence ID" value="XM_040834771.1"/>
</dbReference>
<feature type="region of interest" description="Disordered" evidence="6">
    <location>
        <begin position="120"/>
        <end position="144"/>
    </location>
</feature>
<evidence type="ECO:0000256" key="3">
    <source>
        <dbReference type="ARBA" id="ARBA00023125"/>
    </source>
</evidence>
<evidence type="ECO:0000313" key="8">
    <source>
        <dbReference type="EMBL" id="OJJ36282.1"/>
    </source>
</evidence>
<dbReference type="CDD" id="cd00067">
    <property type="entry name" value="GAL4"/>
    <property type="match status" value="1"/>
</dbReference>
<dbReference type="SMART" id="SM00066">
    <property type="entry name" value="GAL4"/>
    <property type="match status" value="1"/>
</dbReference>
<dbReference type="PROSITE" id="PS00463">
    <property type="entry name" value="ZN2_CY6_FUNGAL_1"/>
    <property type="match status" value="1"/>
</dbReference>
<dbReference type="InterPro" id="IPR007219">
    <property type="entry name" value="XnlR_reg_dom"/>
</dbReference>
<keyword evidence="4" id="KW-0804">Transcription</keyword>
<dbReference type="GeneID" id="63750619"/>
<dbReference type="SUPFAM" id="SSF57701">
    <property type="entry name" value="Zn2/Cys6 DNA-binding domain"/>
    <property type="match status" value="1"/>
</dbReference>
<organism evidence="8 9">
    <name type="scientific">Aspergillus wentii DTO 134E9</name>
    <dbReference type="NCBI Taxonomy" id="1073089"/>
    <lineage>
        <taxon>Eukaryota</taxon>
        <taxon>Fungi</taxon>
        <taxon>Dikarya</taxon>
        <taxon>Ascomycota</taxon>
        <taxon>Pezizomycotina</taxon>
        <taxon>Eurotiomycetes</taxon>
        <taxon>Eurotiomycetidae</taxon>
        <taxon>Eurotiales</taxon>
        <taxon>Aspergillaceae</taxon>
        <taxon>Aspergillus</taxon>
        <taxon>Aspergillus subgen. Cremei</taxon>
    </lineage>
</organism>
<dbReference type="PROSITE" id="PS50048">
    <property type="entry name" value="ZN2_CY6_FUNGAL_2"/>
    <property type="match status" value="1"/>
</dbReference>
<dbReference type="STRING" id="1073089.A0A1L9RN02"/>
<gene>
    <name evidence="8" type="ORF">ASPWEDRAFT_37859</name>
</gene>
<feature type="domain" description="Zn(2)-C6 fungal-type" evidence="7">
    <location>
        <begin position="38"/>
        <end position="69"/>
    </location>
</feature>
<keyword evidence="1" id="KW-0479">Metal-binding</keyword>
<dbReference type="PANTHER" id="PTHR43374:SF5">
    <property type="entry name" value="ZN(II)2CYS6 TRANSCRIPTION FACTOR (EUROFUNG)"/>
    <property type="match status" value="1"/>
</dbReference>
<dbReference type="InterPro" id="IPR004507">
    <property type="entry name" value="UbiX-like"/>
</dbReference>
<evidence type="ECO:0000256" key="1">
    <source>
        <dbReference type="ARBA" id="ARBA00022723"/>
    </source>
</evidence>
<keyword evidence="9" id="KW-1185">Reference proteome</keyword>
<accession>A0A1L9RN02</accession>
<dbReference type="GO" id="GO:0016831">
    <property type="term" value="F:carboxy-lyase activity"/>
    <property type="evidence" value="ECO:0007669"/>
    <property type="project" value="TreeGrafter"/>
</dbReference>